<dbReference type="PIRSF" id="PIRSF000615">
    <property type="entry name" value="TyrPK_CSF1-R"/>
    <property type="match status" value="1"/>
</dbReference>
<feature type="site" description="Important for interaction with phosphotyrosine-binding proteins" evidence="21">
    <location>
        <position position="848"/>
    </location>
</feature>
<protein>
    <recommendedName>
        <fullName evidence="2">receptor protein-tyrosine kinase</fullName>
        <ecNumber evidence="2">2.7.10.1</ecNumber>
    </recommendedName>
</protein>
<keyword evidence="6" id="KW-0732">Signal</keyword>
<keyword evidence="3" id="KW-0597">Phosphoprotein</keyword>
<evidence type="ECO:0000256" key="10">
    <source>
        <dbReference type="ARBA" id="ARBA00022840"/>
    </source>
</evidence>
<evidence type="ECO:0000256" key="15">
    <source>
        <dbReference type="ARBA" id="ARBA00023170"/>
    </source>
</evidence>
<dbReference type="EC" id="2.7.10.1" evidence="2"/>
<evidence type="ECO:0000259" key="24">
    <source>
        <dbReference type="PROSITE" id="PS50011"/>
    </source>
</evidence>
<dbReference type="GO" id="GO:0046872">
    <property type="term" value="F:metal ion binding"/>
    <property type="evidence" value="ECO:0007669"/>
    <property type="project" value="UniProtKB-KW"/>
</dbReference>
<accession>A0A9N7UNM3</accession>
<evidence type="ECO:0000256" key="21">
    <source>
        <dbReference type="PIRSR" id="PIRSR000615-4"/>
    </source>
</evidence>
<keyword evidence="13" id="KW-0829">Tyrosine-protein kinase</keyword>
<feature type="binding site" evidence="19">
    <location>
        <position position="709"/>
    </location>
    <ligand>
        <name>ATP</name>
        <dbReference type="ChEBI" id="CHEBI:30616"/>
    </ligand>
</feature>
<feature type="transmembrane region" description="Helical" evidence="23">
    <location>
        <begin position="90"/>
        <end position="114"/>
    </location>
</feature>
<dbReference type="FunFam" id="2.60.40.10:FF:000020">
    <property type="entry name" value="Fibroblast growth factor receptor"/>
    <property type="match status" value="1"/>
</dbReference>
<dbReference type="Pfam" id="PF07714">
    <property type="entry name" value="PK_Tyr_Ser-Thr"/>
    <property type="match status" value="2"/>
</dbReference>
<dbReference type="InterPro" id="IPR011009">
    <property type="entry name" value="Kinase-like_dom_sf"/>
</dbReference>
<dbReference type="InterPro" id="IPR020635">
    <property type="entry name" value="Tyr_kinase_cat_dom"/>
</dbReference>
<dbReference type="InterPro" id="IPR050122">
    <property type="entry name" value="RTK"/>
</dbReference>
<evidence type="ECO:0000256" key="1">
    <source>
        <dbReference type="ARBA" id="ARBA00004479"/>
    </source>
</evidence>
<feature type="region of interest" description="Disordered" evidence="22">
    <location>
        <begin position="262"/>
        <end position="566"/>
    </location>
</feature>
<organism evidence="25 26">
    <name type="scientific">Pleuronectes platessa</name>
    <name type="common">European plaice</name>
    <dbReference type="NCBI Taxonomy" id="8262"/>
    <lineage>
        <taxon>Eukaryota</taxon>
        <taxon>Metazoa</taxon>
        <taxon>Chordata</taxon>
        <taxon>Craniata</taxon>
        <taxon>Vertebrata</taxon>
        <taxon>Euteleostomi</taxon>
        <taxon>Actinopterygii</taxon>
        <taxon>Neopterygii</taxon>
        <taxon>Teleostei</taxon>
        <taxon>Neoteleostei</taxon>
        <taxon>Acanthomorphata</taxon>
        <taxon>Carangaria</taxon>
        <taxon>Pleuronectiformes</taxon>
        <taxon>Pleuronectoidei</taxon>
        <taxon>Pleuronectidae</taxon>
        <taxon>Pleuronectes</taxon>
    </lineage>
</organism>
<dbReference type="Gene3D" id="1.10.510.10">
    <property type="entry name" value="Transferase(Phosphotransferase) domain 1"/>
    <property type="match status" value="1"/>
</dbReference>
<keyword evidence="17" id="KW-0393">Immunoglobulin domain</keyword>
<feature type="compositionally biased region" description="Polar residues" evidence="22">
    <location>
        <begin position="916"/>
        <end position="927"/>
    </location>
</feature>
<evidence type="ECO:0000256" key="8">
    <source>
        <dbReference type="ARBA" id="ARBA00022741"/>
    </source>
</evidence>
<dbReference type="SMART" id="SM00219">
    <property type="entry name" value="TyrKc"/>
    <property type="match status" value="1"/>
</dbReference>
<dbReference type="GO" id="GO:0043235">
    <property type="term" value="C:receptor complex"/>
    <property type="evidence" value="ECO:0007669"/>
    <property type="project" value="TreeGrafter"/>
</dbReference>
<reference evidence="25" key="1">
    <citation type="submission" date="2020-03" db="EMBL/GenBank/DDBJ databases">
        <authorList>
            <person name="Weist P."/>
        </authorList>
    </citation>
    <scope>NUCLEOTIDE SEQUENCE</scope>
</reference>
<comment type="caution">
    <text evidence="25">The sequence shown here is derived from an EMBL/GenBank/DDBJ whole genome shotgun (WGS) entry which is preliminary data.</text>
</comment>
<evidence type="ECO:0000256" key="14">
    <source>
        <dbReference type="ARBA" id="ARBA00023157"/>
    </source>
</evidence>
<dbReference type="SUPFAM" id="SSF56112">
    <property type="entry name" value="Protein kinase-like (PK-like)"/>
    <property type="match status" value="1"/>
</dbReference>
<feature type="active site" description="Proton acceptor" evidence="18">
    <location>
        <position position="705"/>
    </location>
</feature>
<keyword evidence="7" id="KW-0677">Repeat</keyword>
<dbReference type="InterPro" id="IPR013783">
    <property type="entry name" value="Ig-like_fold"/>
</dbReference>
<evidence type="ECO:0000256" key="20">
    <source>
        <dbReference type="PIRSR" id="PIRSR000615-3"/>
    </source>
</evidence>
<keyword evidence="26" id="KW-1185">Reference proteome</keyword>
<dbReference type="Proteomes" id="UP001153269">
    <property type="component" value="Unassembled WGS sequence"/>
</dbReference>
<dbReference type="GO" id="GO:0017134">
    <property type="term" value="F:fibroblast growth factor binding"/>
    <property type="evidence" value="ECO:0007669"/>
    <property type="project" value="TreeGrafter"/>
</dbReference>
<keyword evidence="10 19" id="KW-0067">ATP-binding</keyword>
<dbReference type="Gene3D" id="3.30.200.20">
    <property type="entry name" value="Phosphorylase Kinase, domain 1"/>
    <property type="match status" value="1"/>
</dbReference>
<feature type="region of interest" description="Disordered" evidence="22">
    <location>
        <begin position="867"/>
        <end position="927"/>
    </location>
</feature>
<feature type="compositionally biased region" description="Basic residues" evidence="22">
    <location>
        <begin position="871"/>
        <end position="883"/>
    </location>
</feature>
<feature type="transmembrane region" description="Helical" evidence="23">
    <location>
        <begin position="584"/>
        <end position="607"/>
    </location>
</feature>
<gene>
    <name evidence="25" type="ORF">PLEPLA_LOCUS22183</name>
</gene>
<dbReference type="InterPro" id="IPR008266">
    <property type="entry name" value="Tyr_kinase_AS"/>
</dbReference>
<sequence>MSTLRASVVILSSCGEVIRQVTSLPGVVAGLNTTDKEMELLTLSNVSLEDAGEYTCFAGNSIGVSHHSAWLNVVKDLPPSPLPSQTYLEIFIYCLGFFIVIILTITAVVCRLCCSPKKSDFSGQLAVQKLAKSIPLRRQVSVESSSSLHSGMCLMRQSRLSSAATILAGVSEYELPYDPVWELPRDRLLLGKPLGEGCFGQVVLAEAAGLDKNKPTRVSQVAVKMLKADATEKDLSDLIAEMEMMKMIGKHKNIINLLGACTQDDEDDEEDEDEDEDEDDEDDDYDEDEDDEDDEDENDEDEDEDDEDDDDDYDEDYDYEDDEDKDDDYEDEDDDDNEDEDDDEDDDEDYEDEDDEDDEDEDDDYEDEDDEDKDDDYEDEDDNEDEDDYEDEDDEDEDDEDENDEDDDEDEDDDDDYDEDYDYEDEDKDDDYEDEDDDDNEDEDDDEDDDEDYDYEDEDDEDEDDDYEDEDDEDKDDDYEDEDDDDNEDEDDDEDDDEDYDYEDEDDEDENDEDDDEDEDDEDDDDDYDEDYDYEDEDDEDKDDDYEDEDDDDNEDEDDDEDDDEDYDYDMKMRMMRMMRMRMMIMKMRMMMIMRMKMMMMMMRIMIMKMRMMRMMRMMMRMMIMKMRMMMIMRMKMMMRMMRRMRMMGNLREFLRTRRPVGLEYWSESRQTPLDSLEMKELVSAAYQVARGMAYLASKKCIHRDLAARNVLVTEDNVMKIADFGLARDVHHIDYYKKTTNGRLPVKWMAPEALFDRVYTHQSDVWSFGVLLWEIFTLGGSPYPGVPVEELFKLLKEGHRMEKPPACTQELYLTMRDCWHAVPSRRPTFLQLVEDLDRTLSLSSNQEYLDLSAPLVQYSTHLHPVSSAVAGRRRQKSQTKLGRRSSDQPLCRGPSQQPDVKNIWTELDRVRPLNKASGSSLHTPPPA</sequence>
<dbReference type="GO" id="GO:0045597">
    <property type="term" value="P:positive regulation of cell differentiation"/>
    <property type="evidence" value="ECO:0007669"/>
    <property type="project" value="TreeGrafter"/>
</dbReference>
<dbReference type="PROSITE" id="PS50011">
    <property type="entry name" value="PROTEIN_KINASE_DOM"/>
    <property type="match status" value="1"/>
</dbReference>
<evidence type="ECO:0000256" key="18">
    <source>
        <dbReference type="PIRSR" id="PIRSR000615-1"/>
    </source>
</evidence>
<keyword evidence="14" id="KW-1015">Disulfide bond</keyword>
<feature type="binding site" evidence="19">
    <location>
        <begin position="195"/>
        <end position="202"/>
    </location>
    <ligand>
        <name>ATP</name>
        <dbReference type="ChEBI" id="CHEBI:30616"/>
    </ligand>
</feature>
<keyword evidence="15" id="KW-0675">Receptor</keyword>
<keyword evidence="20" id="KW-0479">Metal-binding</keyword>
<keyword evidence="20" id="KW-0460">Magnesium</keyword>
<evidence type="ECO:0000256" key="17">
    <source>
        <dbReference type="ARBA" id="ARBA00023319"/>
    </source>
</evidence>
<evidence type="ECO:0000256" key="9">
    <source>
        <dbReference type="ARBA" id="ARBA00022777"/>
    </source>
</evidence>
<dbReference type="PRINTS" id="PR00109">
    <property type="entry name" value="TYRKINASE"/>
</dbReference>
<dbReference type="PANTHER" id="PTHR24416">
    <property type="entry name" value="TYROSINE-PROTEIN KINASE RECEPTOR"/>
    <property type="match status" value="1"/>
</dbReference>
<dbReference type="FunFam" id="1.10.510.10:FF:000007">
    <property type="entry name" value="Fibroblast growth factor receptor"/>
    <property type="match status" value="1"/>
</dbReference>
<proteinExistence type="predicted"/>
<evidence type="ECO:0000256" key="12">
    <source>
        <dbReference type="ARBA" id="ARBA00023136"/>
    </source>
</evidence>
<dbReference type="GO" id="GO:0005007">
    <property type="term" value="F:fibroblast growth factor receptor activity"/>
    <property type="evidence" value="ECO:0007669"/>
    <property type="project" value="TreeGrafter"/>
</dbReference>
<evidence type="ECO:0000256" key="7">
    <source>
        <dbReference type="ARBA" id="ARBA00022737"/>
    </source>
</evidence>
<evidence type="ECO:0000256" key="19">
    <source>
        <dbReference type="PIRSR" id="PIRSR000615-2"/>
    </source>
</evidence>
<dbReference type="InterPro" id="IPR000719">
    <property type="entry name" value="Prot_kinase_dom"/>
</dbReference>
<evidence type="ECO:0000313" key="25">
    <source>
        <dbReference type="EMBL" id="CAB1434107.1"/>
    </source>
</evidence>
<dbReference type="InterPro" id="IPR036179">
    <property type="entry name" value="Ig-like_dom_sf"/>
</dbReference>
<feature type="compositionally biased region" description="Acidic residues" evidence="22">
    <location>
        <begin position="263"/>
        <end position="566"/>
    </location>
</feature>
<dbReference type="GO" id="GO:0005524">
    <property type="term" value="F:ATP binding"/>
    <property type="evidence" value="ECO:0007669"/>
    <property type="project" value="UniProtKB-KW"/>
</dbReference>
<evidence type="ECO:0000256" key="4">
    <source>
        <dbReference type="ARBA" id="ARBA00022679"/>
    </source>
</evidence>
<dbReference type="PROSITE" id="PS00109">
    <property type="entry name" value="PROTEIN_KINASE_TYR"/>
    <property type="match status" value="1"/>
</dbReference>
<dbReference type="GO" id="GO:0005886">
    <property type="term" value="C:plasma membrane"/>
    <property type="evidence" value="ECO:0007669"/>
    <property type="project" value="TreeGrafter"/>
</dbReference>
<evidence type="ECO:0000256" key="22">
    <source>
        <dbReference type="SAM" id="MobiDB-lite"/>
    </source>
</evidence>
<evidence type="ECO:0000313" key="26">
    <source>
        <dbReference type="Proteomes" id="UP001153269"/>
    </source>
</evidence>
<evidence type="ECO:0000256" key="16">
    <source>
        <dbReference type="ARBA" id="ARBA00023180"/>
    </source>
</evidence>
<dbReference type="SUPFAM" id="SSF48726">
    <property type="entry name" value="Immunoglobulin"/>
    <property type="match status" value="1"/>
</dbReference>
<keyword evidence="12 23" id="KW-0472">Membrane</keyword>
<feature type="binding site" evidence="19">
    <location>
        <position position="224"/>
    </location>
    <ligand>
        <name>ATP</name>
        <dbReference type="ChEBI" id="CHEBI:30616"/>
    </ligand>
</feature>
<keyword evidence="11 23" id="KW-1133">Transmembrane helix</keyword>
<dbReference type="Gene3D" id="2.60.40.10">
    <property type="entry name" value="Immunoglobulins"/>
    <property type="match status" value="1"/>
</dbReference>
<evidence type="ECO:0000256" key="2">
    <source>
        <dbReference type="ARBA" id="ARBA00011902"/>
    </source>
</evidence>
<keyword evidence="5 23" id="KW-0812">Transmembrane</keyword>
<keyword evidence="16" id="KW-0325">Glycoprotein</keyword>
<dbReference type="AlphaFoldDB" id="A0A9N7UNM3"/>
<evidence type="ECO:0000256" key="3">
    <source>
        <dbReference type="ARBA" id="ARBA00022553"/>
    </source>
</evidence>
<dbReference type="InterPro" id="IPR001245">
    <property type="entry name" value="Ser-Thr/Tyr_kinase_cat_dom"/>
</dbReference>
<feature type="binding site" evidence="20">
    <location>
        <position position="710"/>
    </location>
    <ligand>
        <name>Mg(2+)</name>
        <dbReference type="ChEBI" id="CHEBI:18420"/>
    </ligand>
</feature>
<name>A0A9N7UNM3_PLEPL</name>
<evidence type="ECO:0000256" key="6">
    <source>
        <dbReference type="ARBA" id="ARBA00022729"/>
    </source>
</evidence>
<dbReference type="EMBL" id="CADEAL010001632">
    <property type="protein sequence ID" value="CAB1434107.1"/>
    <property type="molecule type" value="Genomic_DNA"/>
</dbReference>
<dbReference type="FunFam" id="3.30.200.20:FF:000011">
    <property type="entry name" value="Fibroblast growth factor receptor"/>
    <property type="match status" value="1"/>
</dbReference>
<dbReference type="PANTHER" id="PTHR24416:SF131">
    <property type="entry name" value="FIBROBLAST GROWTH FACTOR RECEPTOR 1"/>
    <property type="match status" value="1"/>
</dbReference>
<keyword evidence="8 19" id="KW-0547">Nucleotide-binding</keyword>
<evidence type="ECO:0000256" key="11">
    <source>
        <dbReference type="ARBA" id="ARBA00022989"/>
    </source>
</evidence>
<evidence type="ECO:0000256" key="13">
    <source>
        <dbReference type="ARBA" id="ARBA00023137"/>
    </source>
</evidence>
<evidence type="ECO:0000256" key="23">
    <source>
        <dbReference type="SAM" id="Phobius"/>
    </source>
</evidence>
<keyword evidence="9" id="KW-0418">Kinase</keyword>
<evidence type="ECO:0000256" key="5">
    <source>
        <dbReference type="ARBA" id="ARBA00022692"/>
    </source>
</evidence>
<feature type="binding site" evidence="20">
    <location>
        <position position="723"/>
    </location>
    <ligand>
        <name>Mg(2+)</name>
        <dbReference type="ChEBI" id="CHEBI:18420"/>
    </ligand>
</feature>
<keyword evidence="4" id="KW-0808">Transferase</keyword>
<comment type="subcellular location">
    <subcellularLocation>
        <location evidence="1">Membrane</location>
        <topology evidence="1">Single-pass type I membrane protein</topology>
    </subcellularLocation>
</comment>
<feature type="domain" description="Protein kinase" evidence="24">
    <location>
        <begin position="569"/>
        <end position="849"/>
    </location>
</feature>